<dbReference type="Pfam" id="PF01103">
    <property type="entry name" value="Omp85"/>
    <property type="match status" value="1"/>
</dbReference>
<dbReference type="Gene3D" id="2.40.160.50">
    <property type="entry name" value="membrane protein fhac: a member of the omp85/tpsb transporter family"/>
    <property type="match status" value="1"/>
</dbReference>
<reference evidence="8 9" key="1">
    <citation type="submission" date="2017-08" db="EMBL/GenBank/DDBJ databases">
        <authorList>
            <person name="de Groot N.N."/>
        </authorList>
    </citation>
    <scope>NUCLEOTIDE SEQUENCE [LARGE SCALE GENOMIC DNA]</scope>
    <source>
        <strain evidence="8 9">HM2</strain>
    </source>
</reference>
<dbReference type="Proteomes" id="UP000255423">
    <property type="component" value="Unassembled WGS sequence"/>
</dbReference>
<evidence type="ECO:0000259" key="6">
    <source>
        <dbReference type="Pfam" id="PF01103"/>
    </source>
</evidence>
<feature type="domain" description="Bacterial surface antigen (D15)" evidence="6">
    <location>
        <begin position="305"/>
        <end position="643"/>
    </location>
</feature>
<dbReference type="PANTHER" id="PTHR12815:SF18">
    <property type="entry name" value="SORTING AND ASSEMBLY MACHINERY COMPONENT 50 HOMOLOG"/>
    <property type="match status" value="1"/>
</dbReference>
<keyword evidence="2" id="KW-1134">Transmembrane beta strand</keyword>
<dbReference type="InterPro" id="IPR000184">
    <property type="entry name" value="Bac_surfAg_D15"/>
</dbReference>
<dbReference type="Gene3D" id="3.10.20.310">
    <property type="entry name" value="membrane protein fhac"/>
    <property type="match status" value="1"/>
</dbReference>
<gene>
    <name evidence="8" type="ORF">SAMN05661053_0930</name>
</gene>
<evidence type="ECO:0000256" key="1">
    <source>
        <dbReference type="ARBA" id="ARBA00004370"/>
    </source>
</evidence>
<sequence length="643" mass="74825">MILLICALLFFSSLAFADADDKNPWSVTINGNKIFSKFQLNEQLDIPDEFGQLDTIKQDFLMRLSSENVRALYFSRGYFSLDLKMEILREPLSNGHIQRTYNITVSEGDCYRFNDAKIISSGDEPIPIDLATLKITKHQYYNQEDISEDLQEIQKAYRKQGNLHVYISSEEHVDTTAKQINVIINVNPGPKVLMGNIITTTQRVINKNERKQTPEQGLTDTSWLSSLWRIPHGEIIDGNQYFSFKNKLYSTQLFTQVKLNDELREDGLSDVHLDVIERVPGEARYGFFFEEIYGFGAMAYADHKNFFGKFHEFSTSVQIAQHKQEITLGYANPLLFGTAFTFIPTAIRFVDRLSFNHEKINPPAYPDSVEERYEIINRGDLTFGITNNVKFRGTIDTRYVNKNEDKLFKLKGEIGLTFDYTDDYFNPTKGIRFMPTVGLGTNFIQNKNNSEYYDPSPYEDGHIYTYSEGTLNLYIPLFWTFYGALSGSIGSFFNTAIEDDARVFYQGGSRSVRGFDFRSIYAGYERTFYKENSETQEIDTTVVKYTALTPMYYRINEELRWTLPWKSLRAWQIVQFCDWALVKDIKDDIYKRKQDGSLGLGIRYHWQFLTFRLDYAFKKGLTNWHKSEGFAWKRFDFDLSQAF</sequence>
<evidence type="ECO:0000256" key="3">
    <source>
        <dbReference type="ARBA" id="ARBA00022692"/>
    </source>
</evidence>
<evidence type="ECO:0000313" key="9">
    <source>
        <dbReference type="Proteomes" id="UP000255423"/>
    </source>
</evidence>
<feature type="signal peptide" evidence="5">
    <location>
        <begin position="1"/>
        <end position="17"/>
    </location>
</feature>
<evidence type="ECO:0000256" key="5">
    <source>
        <dbReference type="SAM" id="SignalP"/>
    </source>
</evidence>
<organism evidence="8 9">
    <name type="scientific">Fibrobacter succinogenes</name>
    <name type="common">Bacteroides succinogenes</name>
    <dbReference type="NCBI Taxonomy" id="833"/>
    <lineage>
        <taxon>Bacteria</taxon>
        <taxon>Pseudomonadati</taxon>
        <taxon>Fibrobacterota</taxon>
        <taxon>Fibrobacteria</taxon>
        <taxon>Fibrobacterales</taxon>
        <taxon>Fibrobacteraceae</taxon>
        <taxon>Fibrobacter</taxon>
    </lineage>
</organism>
<protein>
    <submittedName>
        <fullName evidence="8">Autotransporter secretion outer membrane protein TamA</fullName>
    </submittedName>
</protein>
<name>A0A380RVV4_FIBSU</name>
<evidence type="ECO:0000313" key="8">
    <source>
        <dbReference type="EMBL" id="SUQ19690.1"/>
    </source>
</evidence>
<accession>A0A380RVV4</accession>
<dbReference type="EMBL" id="UHJL01000001">
    <property type="protein sequence ID" value="SUQ19690.1"/>
    <property type="molecule type" value="Genomic_DNA"/>
</dbReference>
<evidence type="ECO:0000259" key="7">
    <source>
        <dbReference type="Pfam" id="PF07244"/>
    </source>
</evidence>
<proteinExistence type="predicted"/>
<keyword evidence="4" id="KW-0472">Membrane</keyword>
<comment type="subcellular location">
    <subcellularLocation>
        <location evidence="1">Membrane</location>
    </subcellularLocation>
</comment>
<evidence type="ECO:0000256" key="2">
    <source>
        <dbReference type="ARBA" id="ARBA00022452"/>
    </source>
</evidence>
<dbReference type="GO" id="GO:0019867">
    <property type="term" value="C:outer membrane"/>
    <property type="evidence" value="ECO:0007669"/>
    <property type="project" value="InterPro"/>
</dbReference>
<dbReference type="InterPro" id="IPR010827">
    <property type="entry name" value="BamA/TamA_POTRA"/>
</dbReference>
<dbReference type="PANTHER" id="PTHR12815">
    <property type="entry name" value="SORTING AND ASSEMBLY MACHINERY SAMM50 PROTEIN FAMILY MEMBER"/>
    <property type="match status" value="1"/>
</dbReference>
<feature type="chain" id="PRO_5016690646" evidence="5">
    <location>
        <begin position="18"/>
        <end position="643"/>
    </location>
</feature>
<feature type="domain" description="POTRA" evidence="7">
    <location>
        <begin position="132"/>
        <end position="189"/>
    </location>
</feature>
<dbReference type="RefSeq" id="WP_109572253.1">
    <property type="nucleotide sequence ID" value="NZ_UHJL01000001.1"/>
</dbReference>
<keyword evidence="5" id="KW-0732">Signal</keyword>
<dbReference type="InterPro" id="IPR039910">
    <property type="entry name" value="D15-like"/>
</dbReference>
<dbReference type="Pfam" id="PF07244">
    <property type="entry name" value="POTRA"/>
    <property type="match status" value="1"/>
</dbReference>
<dbReference type="AlphaFoldDB" id="A0A380RVV4"/>
<keyword evidence="3" id="KW-0812">Transmembrane</keyword>
<evidence type="ECO:0000256" key="4">
    <source>
        <dbReference type="ARBA" id="ARBA00023136"/>
    </source>
</evidence>